<sequence>MELIRLSLIFYFFLATLVPCLSAHMADSNEAFLGGNIIRRKLLRHEKHNGPRVATNLIVWCWRCQNDWANNRHKLADCTLSFDKHATGGKHGPIYMVTNSSNNQRDHKNPKLWTLRLFVTQKGPLWIIFERNISIKSMATLIIGELGNKTIDGRGVDVHNAHGGGIGTHQVKNVIIHGLHIHNIVHVHGSGDGDGISIYGSIAIIISNSHFIKHDKVILLSASDTFEEDKKMQMRITYNHFDKELIYGVFDFVHVMNNDHTHWKILGNKFIALYNDYAKQVTMRDASSKYDEIQRSEGDIFDNGAFFNQSGDPSWKILFHIENEMIKAKLRAYVEWFIRFVGALKCSLVKEC</sequence>
<evidence type="ECO:0000313" key="1">
    <source>
        <dbReference type="EMBL" id="KAH9739975.1"/>
    </source>
</evidence>
<keyword evidence="2" id="KW-1185">Reference proteome</keyword>
<reference evidence="2" key="1">
    <citation type="journal article" date="2023" name="Hortic. Res.">
        <title>A chromosome-level phased genome enabling allele-level studies in sweet orange: a case study on citrus Huanglongbing tolerance.</title>
        <authorList>
            <person name="Wu B."/>
            <person name="Yu Q."/>
            <person name="Deng Z."/>
            <person name="Duan Y."/>
            <person name="Luo F."/>
            <person name="Gmitter F. Jr."/>
        </authorList>
    </citation>
    <scope>NUCLEOTIDE SEQUENCE [LARGE SCALE GENOMIC DNA]</scope>
    <source>
        <strain evidence="2">cv. Valencia</strain>
    </source>
</reference>
<protein>
    <submittedName>
        <fullName evidence="1">Pectate lyase 19</fullName>
    </submittedName>
</protein>
<gene>
    <name evidence="1" type="ORF">KPL71_019306</name>
</gene>
<dbReference type="EMBL" id="CM039175">
    <property type="protein sequence ID" value="KAH9739975.1"/>
    <property type="molecule type" value="Genomic_DNA"/>
</dbReference>
<proteinExistence type="predicted"/>
<organism evidence="1 2">
    <name type="scientific">Citrus sinensis</name>
    <name type="common">Sweet orange</name>
    <name type="synonym">Citrus aurantium var. sinensis</name>
    <dbReference type="NCBI Taxonomy" id="2711"/>
    <lineage>
        <taxon>Eukaryota</taxon>
        <taxon>Viridiplantae</taxon>
        <taxon>Streptophyta</taxon>
        <taxon>Embryophyta</taxon>
        <taxon>Tracheophyta</taxon>
        <taxon>Spermatophyta</taxon>
        <taxon>Magnoliopsida</taxon>
        <taxon>eudicotyledons</taxon>
        <taxon>Gunneridae</taxon>
        <taxon>Pentapetalae</taxon>
        <taxon>rosids</taxon>
        <taxon>malvids</taxon>
        <taxon>Sapindales</taxon>
        <taxon>Rutaceae</taxon>
        <taxon>Aurantioideae</taxon>
        <taxon>Citrus</taxon>
    </lineage>
</organism>
<evidence type="ECO:0000313" key="2">
    <source>
        <dbReference type="Proteomes" id="UP000829398"/>
    </source>
</evidence>
<dbReference type="Proteomes" id="UP000829398">
    <property type="component" value="Chromosome 6"/>
</dbReference>
<name>A0ACB8K7B6_CITSI</name>
<accession>A0ACB8K7B6</accession>
<comment type="caution">
    <text evidence="1">The sequence shown here is derived from an EMBL/GenBank/DDBJ whole genome shotgun (WGS) entry which is preliminary data.</text>
</comment>
<keyword evidence="1" id="KW-0456">Lyase</keyword>